<evidence type="ECO:0000313" key="2">
    <source>
        <dbReference type="Proteomes" id="UP001595960"/>
    </source>
</evidence>
<dbReference type="SUPFAM" id="SSF51658">
    <property type="entry name" value="Xylose isomerase-like"/>
    <property type="match status" value="1"/>
</dbReference>
<accession>A0ABV9R9F1</accession>
<protein>
    <submittedName>
        <fullName evidence="1">Uncharacterized protein</fullName>
    </submittedName>
</protein>
<dbReference type="Proteomes" id="UP001595960">
    <property type="component" value="Unassembled WGS sequence"/>
</dbReference>
<evidence type="ECO:0000313" key="1">
    <source>
        <dbReference type="EMBL" id="MFC4829892.1"/>
    </source>
</evidence>
<dbReference type="InterPro" id="IPR036237">
    <property type="entry name" value="Xyl_isomerase-like_sf"/>
</dbReference>
<name>A0ABV9R9F1_9MICO</name>
<gene>
    <name evidence="1" type="ORF">ACFPER_13875</name>
</gene>
<comment type="caution">
    <text evidence="1">The sequence shown here is derived from an EMBL/GenBank/DDBJ whole genome shotgun (WGS) entry which is preliminary data.</text>
</comment>
<reference evidence="2" key="1">
    <citation type="journal article" date="2019" name="Int. J. Syst. Evol. Microbiol.">
        <title>The Global Catalogue of Microorganisms (GCM) 10K type strain sequencing project: providing services to taxonomists for standard genome sequencing and annotation.</title>
        <authorList>
            <consortium name="The Broad Institute Genomics Platform"/>
            <consortium name="The Broad Institute Genome Sequencing Center for Infectious Disease"/>
            <person name="Wu L."/>
            <person name="Ma J."/>
        </authorList>
    </citation>
    <scope>NUCLEOTIDE SEQUENCE [LARGE SCALE GENOMIC DNA]</scope>
    <source>
        <strain evidence="2">CGMCC 1.12192</strain>
    </source>
</reference>
<sequence length="495" mass="52843">MSLPILLDDALVATSGGFALRLSLPWIRSLPVASLSDLEVSIDGATVTELRPRPDGDWWFVQDRLVVEGAVPVHDGPYEVAVSFRLTIPYLPAGPDGPLSLPFHAALTLMADAAGTALAPVANRRHAEADPMPRDWRAPSAGLPTGWTLAASAFNWTPDVVRAERPAVEVALGIVRDGVASVIEIEPGQLWRGFPAPADDEVDGFRADLHAAGGHVSIVGASLDDWTPVGRRDDDERLAFLLPQLRAARLVGAAGVRLPIGQAGPALLERLLPALHDLDLVLFEEAQGRQTPDDPETARALDAIAALDDPHLRVLIDCSMLMPALPVTYVVALEAAGLGRPLVERLVNGWRDPATVDVLFSTLRAGEVPPVAHALFMDMLVRFGRSDASVIRDILPLVGAFHLKFWDLDDADGRVSRPIRDLGAVLAGTDFAGTLCSEWGGHEWLDADAAGLTRRHLALARETLAAGAGLADSPRIDASGLRKVDSWRVGEKATG</sequence>
<organism evidence="1 2">
    <name type="scientific">Agromyces aurantiacus</name>
    <dbReference type="NCBI Taxonomy" id="165814"/>
    <lineage>
        <taxon>Bacteria</taxon>
        <taxon>Bacillati</taxon>
        <taxon>Actinomycetota</taxon>
        <taxon>Actinomycetes</taxon>
        <taxon>Micrococcales</taxon>
        <taxon>Microbacteriaceae</taxon>
        <taxon>Agromyces</taxon>
    </lineage>
</organism>
<dbReference type="RefSeq" id="WP_204395048.1">
    <property type="nucleotide sequence ID" value="NZ_JAFBBW010000001.1"/>
</dbReference>
<dbReference type="EMBL" id="JBHSJC010000002">
    <property type="protein sequence ID" value="MFC4829892.1"/>
    <property type="molecule type" value="Genomic_DNA"/>
</dbReference>
<proteinExistence type="predicted"/>
<keyword evidence="2" id="KW-1185">Reference proteome</keyword>
<dbReference type="Gene3D" id="3.20.20.150">
    <property type="entry name" value="Divalent-metal-dependent TIM barrel enzymes"/>
    <property type="match status" value="1"/>
</dbReference>